<feature type="region of interest" description="Disordered" evidence="1">
    <location>
        <begin position="82"/>
        <end position="101"/>
    </location>
</feature>
<dbReference type="AlphaFoldDB" id="A0A202E4E8"/>
<evidence type="ECO:0000259" key="2">
    <source>
        <dbReference type="Pfam" id="PF18545"/>
    </source>
</evidence>
<keyword evidence="4" id="KW-1185">Reference proteome</keyword>
<proteinExistence type="predicted"/>
<evidence type="ECO:0000256" key="1">
    <source>
        <dbReference type="SAM" id="MobiDB-lite"/>
    </source>
</evidence>
<dbReference type="OrthoDB" id="181456at2157"/>
<reference evidence="3 4" key="1">
    <citation type="submission" date="2017-02" db="EMBL/GenBank/DDBJ databases">
        <title>Natronthermophilus aegyptiacus gen. nov.,sp. nov., an aerobic, extremely halophilic alkalithermophilic archaeon isolated from the athalassohaline Wadi An Natrun, Egypt.</title>
        <authorList>
            <person name="Zhao B."/>
        </authorList>
    </citation>
    <scope>NUCLEOTIDE SEQUENCE [LARGE SCALE GENOMIC DNA]</scope>
    <source>
        <strain evidence="3 4">CGMCC 1.3597</strain>
    </source>
</reference>
<organism evidence="3 4">
    <name type="scientific">Natronolimnobius baerhuensis</name>
    <dbReference type="NCBI Taxonomy" id="253108"/>
    <lineage>
        <taxon>Archaea</taxon>
        <taxon>Methanobacteriati</taxon>
        <taxon>Methanobacteriota</taxon>
        <taxon>Stenosarchaea group</taxon>
        <taxon>Halobacteria</taxon>
        <taxon>Halobacteriales</taxon>
        <taxon>Natrialbaceae</taxon>
        <taxon>Natronolimnobius</taxon>
    </lineage>
</organism>
<dbReference type="RefSeq" id="WP_176393284.1">
    <property type="nucleotide sequence ID" value="NZ_MWPH01000004.1"/>
</dbReference>
<dbReference type="Pfam" id="PF18545">
    <property type="entry name" value="HalOD1"/>
    <property type="match status" value="1"/>
</dbReference>
<evidence type="ECO:0000313" key="3">
    <source>
        <dbReference type="EMBL" id="OVE83165.1"/>
    </source>
</evidence>
<sequence>MGPGDSPSMRIVQQIADSSAVDPLDLEPPLHEILDPEALDSLIESMAQQPAPAGASLEFVYREHRISVDGTGSVTVTAVESAAESSVDGSSSSEFDSESTS</sequence>
<dbReference type="Proteomes" id="UP000196084">
    <property type="component" value="Unassembled WGS sequence"/>
</dbReference>
<evidence type="ECO:0000313" key="4">
    <source>
        <dbReference type="Proteomes" id="UP000196084"/>
    </source>
</evidence>
<accession>A0A202E4E8</accession>
<name>A0A202E4E8_9EURY</name>
<comment type="caution">
    <text evidence="3">The sequence shown here is derived from an EMBL/GenBank/DDBJ whole genome shotgun (WGS) entry which is preliminary data.</text>
</comment>
<gene>
    <name evidence="3" type="ORF">B2G88_17300</name>
</gene>
<dbReference type="InterPro" id="IPR040624">
    <property type="entry name" value="HalOD1"/>
</dbReference>
<feature type="domain" description="Halobacterial output" evidence="2">
    <location>
        <begin position="5"/>
        <end position="77"/>
    </location>
</feature>
<dbReference type="EMBL" id="MWPH01000004">
    <property type="protein sequence ID" value="OVE83165.1"/>
    <property type="molecule type" value="Genomic_DNA"/>
</dbReference>
<protein>
    <recommendedName>
        <fullName evidence="2">Halobacterial output domain-containing protein</fullName>
    </recommendedName>
</protein>